<evidence type="ECO:0000313" key="5">
    <source>
        <dbReference type="Proteomes" id="UP000250163"/>
    </source>
</evidence>
<gene>
    <name evidence="4" type="ORF">MORIYA_3983</name>
</gene>
<dbReference type="Gene3D" id="3.40.50.300">
    <property type="entry name" value="P-loop containing nucleotide triphosphate hydrolases"/>
    <property type="match status" value="1"/>
</dbReference>
<accession>A0A330M1W7</accession>
<dbReference type="OrthoDB" id="8553810at2"/>
<protein>
    <submittedName>
        <fullName evidence="4">Putative bacteriophage terminase, ATPase subunit</fullName>
    </submittedName>
</protein>
<sequence>MKPRTPRYTPKIIKTARDHYVFGGLTFDEISEIEGMPSARSLRRWADDGSWNELCPSLNAETAIARRIVLLADRDNKSEADYKELDFLTKQQCALNQSRLPSAGITKKYGNTPAAAAAQHEQTSERTSKSKKRQKKIKNDVSSITKEMLDELKDNLLYPHQLHWFEHQDYRSRFILKPRQIGATFYFAFEAFYDAVVNGRNKIFISASRDQAEIFKANIIALCREQFGIELSGSPLMLRNKGKTTTLYFKSTNARTAQSASGDLYIDEVFWIPKFKELRSLAQAMATHKDFRITYFSTPSVTSHEAYDLWNGRWYRKTKACNDPEFAIDVSHKTLKHGLLCDDGIWRQKLNVYDVVEQGFDRIDISMLENEYSKEEFDNLFMCKFIDDAHSAFSLKQLMACVGNSKKWTDFDPTWSRPYAMKPVVIGFDPARTRDIASVVVLSLPLGPDDKFRLLESLNLSGNDFETMASEIKELTLKYHVVHIGVDTTGMGLGVFELIQKFFPLAMPIHYNPHNKNKMVIKALNVIGKKRFEYDENSVMVASSFINIRKKVVGDQISYATNRTAATGHADIAWAIMHAMIYEPLSGDSSSTRTSIGLDAA</sequence>
<dbReference type="RefSeq" id="WP_112717753.1">
    <property type="nucleotide sequence ID" value="NZ_LS483250.1"/>
</dbReference>
<name>A0A330M1W7_9GAMM</name>
<feature type="region of interest" description="Disordered" evidence="2">
    <location>
        <begin position="112"/>
        <end position="139"/>
    </location>
</feature>
<keyword evidence="1" id="KW-1188">Viral release from host cell</keyword>
<evidence type="ECO:0000256" key="2">
    <source>
        <dbReference type="SAM" id="MobiDB-lite"/>
    </source>
</evidence>
<feature type="domain" description="Terminase large subunit gp17-like C-terminal" evidence="3">
    <location>
        <begin position="426"/>
        <end position="582"/>
    </location>
</feature>
<evidence type="ECO:0000259" key="3">
    <source>
        <dbReference type="Pfam" id="PF17289"/>
    </source>
</evidence>
<proteinExistence type="predicted"/>
<dbReference type="EMBL" id="LS483250">
    <property type="protein sequence ID" value="SQD80435.1"/>
    <property type="molecule type" value="Genomic_DNA"/>
</dbReference>
<evidence type="ECO:0000256" key="1">
    <source>
        <dbReference type="ARBA" id="ARBA00022612"/>
    </source>
</evidence>
<dbReference type="Gene3D" id="3.30.420.240">
    <property type="match status" value="1"/>
</dbReference>
<reference evidence="5" key="1">
    <citation type="submission" date="2018-05" db="EMBL/GenBank/DDBJ databases">
        <authorList>
            <person name="Cea G.-C."/>
            <person name="William W."/>
        </authorList>
    </citation>
    <scope>NUCLEOTIDE SEQUENCE [LARGE SCALE GENOMIC DNA]</scope>
    <source>
        <strain evidence="5">DB21MT 5</strain>
    </source>
</reference>
<dbReference type="Proteomes" id="UP000250163">
    <property type="component" value="Chromosome MORIYA"/>
</dbReference>
<dbReference type="Pfam" id="PF03237">
    <property type="entry name" value="Terminase_6N"/>
    <property type="match status" value="1"/>
</dbReference>
<dbReference type="KEGG" id="mya:MORIYA_3983"/>
<dbReference type="InterPro" id="IPR035421">
    <property type="entry name" value="Terminase_6C"/>
</dbReference>
<dbReference type="InterPro" id="IPR027417">
    <property type="entry name" value="P-loop_NTPase"/>
</dbReference>
<organism evidence="4 5">
    <name type="scientific">Moritella yayanosii</name>
    <dbReference type="NCBI Taxonomy" id="69539"/>
    <lineage>
        <taxon>Bacteria</taxon>
        <taxon>Pseudomonadati</taxon>
        <taxon>Pseudomonadota</taxon>
        <taxon>Gammaproteobacteria</taxon>
        <taxon>Alteromonadales</taxon>
        <taxon>Moritellaceae</taxon>
        <taxon>Moritella</taxon>
    </lineage>
</organism>
<dbReference type="Pfam" id="PF17289">
    <property type="entry name" value="Terminase_6C"/>
    <property type="match status" value="1"/>
</dbReference>
<dbReference type="AlphaFoldDB" id="A0A330M1W7"/>
<keyword evidence="5" id="KW-1185">Reference proteome</keyword>
<evidence type="ECO:0000313" key="4">
    <source>
        <dbReference type="EMBL" id="SQD80435.1"/>
    </source>
</evidence>